<name>A0A1G2BTY5_9BACT</name>
<reference evidence="3 4" key="1">
    <citation type="journal article" date="2016" name="Nat. Commun.">
        <title>Thousands of microbial genomes shed light on interconnected biogeochemical processes in an aquifer system.</title>
        <authorList>
            <person name="Anantharaman K."/>
            <person name="Brown C.T."/>
            <person name="Hug L.A."/>
            <person name="Sharon I."/>
            <person name="Castelle C.J."/>
            <person name="Probst A.J."/>
            <person name="Thomas B.C."/>
            <person name="Singh A."/>
            <person name="Wilkins M.J."/>
            <person name="Karaoz U."/>
            <person name="Brodie E.L."/>
            <person name="Williams K.H."/>
            <person name="Hubbard S.S."/>
            <person name="Banfield J.F."/>
        </authorList>
    </citation>
    <scope>NUCLEOTIDE SEQUENCE [LARGE SCALE GENOMIC DNA]</scope>
</reference>
<dbReference type="STRING" id="1798553.A3H70_04925"/>
<keyword evidence="2" id="KW-0732">Signal</keyword>
<evidence type="ECO:0000256" key="1">
    <source>
        <dbReference type="SAM" id="Phobius"/>
    </source>
</evidence>
<feature type="transmembrane region" description="Helical" evidence="1">
    <location>
        <begin position="58"/>
        <end position="79"/>
    </location>
</feature>
<dbReference type="Proteomes" id="UP000178109">
    <property type="component" value="Unassembled WGS sequence"/>
</dbReference>
<dbReference type="EMBL" id="MHKO01000036">
    <property type="protein sequence ID" value="OGY91820.1"/>
    <property type="molecule type" value="Genomic_DNA"/>
</dbReference>
<dbReference type="Pfam" id="PF18895">
    <property type="entry name" value="T4SS_pilin"/>
    <property type="match status" value="1"/>
</dbReference>
<dbReference type="InterPro" id="IPR043993">
    <property type="entry name" value="T4SS_pilin"/>
</dbReference>
<proteinExistence type="predicted"/>
<keyword evidence="1" id="KW-0812">Transmembrane</keyword>
<keyword evidence="1" id="KW-1133">Transmembrane helix</keyword>
<feature type="signal peptide" evidence="2">
    <location>
        <begin position="1"/>
        <end position="30"/>
    </location>
</feature>
<evidence type="ECO:0008006" key="5">
    <source>
        <dbReference type="Google" id="ProtNLM"/>
    </source>
</evidence>
<feature type="chain" id="PRO_5009582158" description="DUF4134 domain-containing protein" evidence="2">
    <location>
        <begin position="31"/>
        <end position="130"/>
    </location>
</feature>
<organism evidence="3 4">
    <name type="scientific">Candidatus Komeilibacteria bacterium RIFCSPLOWO2_02_FULL_48_11</name>
    <dbReference type="NCBI Taxonomy" id="1798553"/>
    <lineage>
        <taxon>Bacteria</taxon>
        <taxon>Candidatus Komeiliibacteriota</taxon>
    </lineage>
</organism>
<keyword evidence="1" id="KW-0472">Membrane</keyword>
<sequence length="130" mass="13535">MSKNLTKKLGAAAITLSLAFLLVSPIIASAANFNANNYGLNNTFNISIGTNSDLKGTIVQIINIILGFLGIIAVIIILAGGFKWMTAGGNEEKVGEARKMIVQGLIGLAVIFGAWAITAFVINQLATVTA</sequence>
<evidence type="ECO:0000256" key="2">
    <source>
        <dbReference type="SAM" id="SignalP"/>
    </source>
</evidence>
<dbReference type="AlphaFoldDB" id="A0A1G2BTY5"/>
<evidence type="ECO:0000313" key="3">
    <source>
        <dbReference type="EMBL" id="OGY91820.1"/>
    </source>
</evidence>
<comment type="caution">
    <text evidence="3">The sequence shown here is derived from an EMBL/GenBank/DDBJ whole genome shotgun (WGS) entry which is preliminary data.</text>
</comment>
<feature type="transmembrane region" description="Helical" evidence="1">
    <location>
        <begin position="100"/>
        <end position="122"/>
    </location>
</feature>
<accession>A0A1G2BTY5</accession>
<evidence type="ECO:0000313" key="4">
    <source>
        <dbReference type="Proteomes" id="UP000178109"/>
    </source>
</evidence>
<gene>
    <name evidence="3" type="ORF">A3H70_04925</name>
</gene>
<protein>
    <recommendedName>
        <fullName evidence="5">DUF4134 domain-containing protein</fullName>
    </recommendedName>
</protein>